<name>A0A0F9RQ71_9ZZZZ</name>
<protein>
    <submittedName>
        <fullName evidence="2">Uncharacterized protein</fullName>
    </submittedName>
</protein>
<comment type="caution">
    <text evidence="2">The sequence shown here is derived from an EMBL/GenBank/DDBJ whole genome shotgun (WGS) entry which is preliminary data.</text>
</comment>
<feature type="compositionally biased region" description="Acidic residues" evidence="1">
    <location>
        <begin position="63"/>
        <end position="74"/>
    </location>
</feature>
<gene>
    <name evidence="2" type="ORF">LCGC14_0867590</name>
</gene>
<organism evidence="2">
    <name type="scientific">marine sediment metagenome</name>
    <dbReference type="NCBI Taxonomy" id="412755"/>
    <lineage>
        <taxon>unclassified sequences</taxon>
        <taxon>metagenomes</taxon>
        <taxon>ecological metagenomes</taxon>
    </lineage>
</organism>
<evidence type="ECO:0000256" key="1">
    <source>
        <dbReference type="SAM" id="MobiDB-lite"/>
    </source>
</evidence>
<accession>A0A0F9RQ71</accession>
<sequence length="82" mass="8948">MPNGINTFLTGLRIVGEVSKWSEKALADGKVTLAEAVDLAEKIGSALGVRLELDLPGVAVLETETDLEKPEEEPEKEKRSWE</sequence>
<feature type="region of interest" description="Disordered" evidence="1">
    <location>
        <begin position="62"/>
        <end position="82"/>
    </location>
</feature>
<reference evidence="2" key="1">
    <citation type="journal article" date="2015" name="Nature">
        <title>Complex archaea that bridge the gap between prokaryotes and eukaryotes.</title>
        <authorList>
            <person name="Spang A."/>
            <person name="Saw J.H."/>
            <person name="Jorgensen S.L."/>
            <person name="Zaremba-Niedzwiedzka K."/>
            <person name="Martijn J."/>
            <person name="Lind A.E."/>
            <person name="van Eijk R."/>
            <person name="Schleper C."/>
            <person name="Guy L."/>
            <person name="Ettema T.J."/>
        </authorList>
    </citation>
    <scope>NUCLEOTIDE SEQUENCE</scope>
</reference>
<dbReference type="AlphaFoldDB" id="A0A0F9RQ71"/>
<dbReference type="EMBL" id="LAZR01002664">
    <property type="protein sequence ID" value="KKN27141.1"/>
    <property type="molecule type" value="Genomic_DNA"/>
</dbReference>
<evidence type="ECO:0000313" key="2">
    <source>
        <dbReference type="EMBL" id="KKN27141.1"/>
    </source>
</evidence>
<proteinExistence type="predicted"/>